<proteinExistence type="predicted"/>
<feature type="domain" description="RRM" evidence="4">
    <location>
        <begin position="345"/>
        <end position="417"/>
    </location>
</feature>
<name>A0A9Q0N4Z1_9DIPT</name>
<dbReference type="Proteomes" id="UP001151699">
    <property type="component" value="Chromosome B"/>
</dbReference>
<reference evidence="5" key="1">
    <citation type="submission" date="2022-07" db="EMBL/GenBank/DDBJ databases">
        <authorList>
            <person name="Trinca V."/>
            <person name="Uliana J.V.C."/>
            <person name="Torres T.T."/>
            <person name="Ward R.J."/>
            <person name="Monesi N."/>
        </authorList>
    </citation>
    <scope>NUCLEOTIDE SEQUENCE</scope>
    <source>
        <strain evidence="5">HSMRA1968</strain>
        <tissue evidence="5">Whole embryos</tissue>
    </source>
</reference>
<sequence>MRDDRDDNRSHTTGDNPPMSRLFVICNKNQDEQDFRNAFSKFGSIEEIWVVQDKYTGENKGIAYIKFDKTSSAANALEEMNGQVINGSSRPIKVVVASSRNQGSGRQENEEEKYLRLFVIVSKEMTEGDIRTEFENFGEVENVSILNDPVTKEPKGFAYIKYTKFSDAANAFENCDPKFKAVFAEPKISGRSSRRDRDRSDSRYSRYNDSFNYDRFDPRVRNNRNRPSKTLLNITCSHLIDYEQLWRLFDIIPGLVHCEITGECDDNRNFAIAEYVTHEAALYAREKLHGFEYPLDEQIMIRPLITDTRPNAEKVFPFENARKLVCSVSLPGPLPLADPNNSCVQRCFIVCVQKALPSNILSNVFSRFGGLLDVYMLPNKNCGYAKYDNAMSAQNAIEKLHGAEVCGVKLKVMEAEEQQHGYKRRHSDDDSINTIGQTDKYYKQNTTPSRFYFDLKLSDYEHDSLVKCSFCLMK</sequence>
<feature type="domain" description="RRM" evidence="4">
    <location>
        <begin position="20"/>
        <end position="99"/>
    </location>
</feature>
<dbReference type="CDD" id="cd12366">
    <property type="entry name" value="RRM1_RBM45"/>
    <property type="match status" value="1"/>
</dbReference>
<dbReference type="InterPro" id="IPR012677">
    <property type="entry name" value="Nucleotide-bd_a/b_plait_sf"/>
</dbReference>
<dbReference type="Pfam" id="PF00076">
    <property type="entry name" value="RRM_1"/>
    <property type="match status" value="3"/>
</dbReference>
<dbReference type="InterPro" id="IPR035979">
    <property type="entry name" value="RBD_domain_sf"/>
</dbReference>
<organism evidence="5 6">
    <name type="scientific">Pseudolycoriella hygida</name>
    <dbReference type="NCBI Taxonomy" id="35572"/>
    <lineage>
        <taxon>Eukaryota</taxon>
        <taxon>Metazoa</taxon>
        <taxon>Ecdysozoa</taxon>
        <taxon>Arthropoda</taxon>
        <taxon>Hexapoda</taxon>
        <taxon>Insecta</taxon>
        <taxon>Pterygota</taxon>
        <taxon>Neoptera</taxon>
        <taxon>Endopterygota</taxon>
        <taxon>Diptera</taxon>
        <taxon>Nematocera</taxon>
        <taxon>Sciaroidea</taxon>
        <taxon>Sciaridae</taxon>
        <taxon>Pseudolycoriella</taxon>
    </lineage>
</organism>
<evidence type="ECO:0000256" key="2">
    <source>
        <dbReference type="PROSITE-ProRule" id="PRU00176"/>
    </source>
</evidence>
<evidence type="ECO:0000313" key="6">
    <source>
        <dbReference type="Proteomes" id="UP001151699"/>
    </source>
</evidence>
<comment type="caution">
    <text evidence="5">The sequence shown here is derived from an EMBL/GenBank/DDBJ whole genome shotgun (WGS) entry which is preliminary data.</text>
</comment>
<evidence type="ECO:0000313" key="5">
    <source>
        <dbReference type="EMBL" id="KAJ6643658.1"/>
    </source>
</evidence>
<dbReference type="PANTHER" id="PTHR48027">
    <property type="entry name" value="HETEROGENEOUS NUCLEAR RIBONUCLEOPROTEIN 87F-RELATED"/>
    <property type="match status" value="1"/>
</dbReference>
<feature type="domain" description="RRM" evidence="4">
    <location>
        <begin position="115"/>
        <end position="200"/>
    </location>
</feature>
<keyword evidence="1 2" id="KW-0694">RNA-binding</keyword>
<dbReference type="InterPro" id="IPR034203">
    <property type="entry name" value="RBM45_RRM1"/>
</dbReference>
<protein>
    <submittedName>
        <fullName evidence="5">RNA-binding protein 45</fullName>
    </submittedName>
</protein>
<dbReference type="InterPro" id="IPR000504">
    <property type="entry name" value="RRM_dom"/>
</dbReference>
<dbReference type="PROSITE" id="PS50102">
    <property type="entry name" value="RRM"/>
    <property type="match status" value="3"/>
</dbReference>
<gene>
    <name evidence="5" type="primary">Rbm45</name>
    <name evidence="5" type="ORF">Bhyg_08622</name>
</gene>
<dbReference type="EMBL" id="WJQU01000002">
    <property type="protein sequence ID" value="KAJ6643658.1"/>
    <property type="molecule type" value="Genomic_DNA"/>
</dbReference>
<accession>A0A9Q0N4Z1</accession>
<evidence type="ECO:0000256" key="1">
    <source>
        <dbReference type="ARBA" id="ARBA00022884"/>
    </source>
</evidence>
<feature type="compositionally biased region" description="Basic and acidic residues" evidence="3">
    <location>
        <begin position="1"/>
        <end position="12"/>
    </location>
</feature>
<dbReference type="SMART" id="SM00360">
    <property type="entry name" value="RRM"/>
    <property type="match status" value="4"/>
</dbReference>
<dbReference type="SUPFAM" id="SSF54928">
    <property type="entry name" value="RNA-binding domain, RBD"/>
    <property type="match status" value="3"/>
</dbReference>
<evidence type="ECO:0000256" key="3">
    <source>
        <dbReference type="SAM" id="MobiDB-lite"/>
    </source>
</evidence>
<dbReference type="GO" id="GO:0003723">
    <property type="term" value="F:RNA binding"/>
    <property type="evidence" value="ECO:0007669"/>
    <property type="project" value="UniProtKB-UniRule"/>
</dbReference>
<dbReference type="Gene3D" id="3.30.70.330">
    <property type="match status" value="3"/>
</dbReference>
<dbReference type="OrthoDB" id="78437at2759"/>
<keyword evidence="6" id="KW-1185">Reference proteome</keyword>
<dbReference type="AlphaFoldDB" id="A0A9Q0N4Z1"/>
<dbReference type="InterPro" id="IPR052462">
    <property type="entry name" value="SLIRP/GR-RBP-like"/>
</dbReference>
<evidence type="ECO:0000259" key="4">
    <source>
        <dbReference type="PROSITE" id="PS50102"/>
    </source>
</evidence>
<dbReference type="FunFam" id="3.30.70.330:FF:000600">
    <property type="entry name" value="Uncharacterized protein, isoform A"/>
    <property type="match status" value="1"/>
</dbReference>
<feature type="region of interest" description="Disordered" evidence="3">
    <location>
        <begin position="1"/>
        <end position="21"/>
    </location>
</feature>